<accession>A0A7X5QT67</accession>
<evidence type="ECO:0000313" key="3">
    <source>
        <dbReference type="Proteomes" id="UP000518878"/>
    </source>
</evidence>
<name>A0A7X5QT67_9GAMM</name>
<comment type="caution">
    <text evidence="2">The sequence shown here is derived from an EMBL/GenBank/DDBJ whole genome shotgun (WGS) entry which is preliminary data.</text>
</comment>
<evidence type="ECO:0000256" key="1">
    <source>
        <dbReference type="SAM" id="MobiDB-lite"/>
    </source>
</evidence>
<feature type="region of interest" description="Disordered" evidence="1">
    <location>
        <begin position="982"/>
        <end position="1001"/>
    </location>
</feature>
<dbReference type="Proteomes" id="UP000518878">
    <property type="component" value="Unassembled WGS sequence"/>
</dbReference>
<dbReference type="AlphaFoldDB" id="A0A7X5QT67"/>
<keyword evidence="3" id="KW-1185">Reference proteome</keyword>
<protein>
    <submittedName>
        <fullName evidence="2">Uncharacterized protein</fullName>
    </submittedName>
</protein>
<reference evidence="2 3" key="1">
    <citation type="journal article" date="2006" name="Int. J. Syst. Evol. Microbiol.">
        <title>Dyella yeojuensis sp. nov., isolated from greenhouse soil in Korea.</title>
        <authorList>
            <person name="Kim B.Y."/>
            <person name="Weon H.Y."/>
            <person name="Lee K.H."/>
            <person name="Seok S.J."/>
            <person name="Kwon S.W."/>
            <person name="Go S.J."/>
            <person name="Stackebrandt E."/>
        </authorList>
    </citation>
    <scope>NUCLEOTIDE SEQUENCE [LARGE SCALE GENOMIC DNA]</scope>
    <source>
        <strain evidence="2 3">DSM 17673</strain>
    </source>
</reference>
<sequence>MQSYALKGGLDLSTGKATADPGTLLDCLNYEVTDRDGYTRITGFERFDGQFRVAEFRTVRMRGALVSGSFLPGDEVMAGGHTGYVTSAARGTGWALYVMCHSRDPWPLELPATITNLSRAGSATITAADLMADPVGKQKVVNAARKALADAARPLVGLVPGNPDVPVSGVFWFKNRLYAIRDYPLIWFESAKQWPFRVGDQVTMPGGVYTVVAVHYTSQAYLAGYMVLWPIGQDGQPMTVAPEPGDQVTRPSQYTGFDAAGAAMGELPVAMMGMLSYGDGKATMTSPGTGVQPENDDLSVRAYRTPAGLWKATATGWQPVDLKREAQFSSGTSAFGQFINTNIGIGAAPLASGYKAGTKALLDGIDVTAEVAADDGSGAALSGNGSDELRVTGCDLSAIPDTATILGIEVRVKRYADVGHKVEDYIAELIGIDGTSTNKARQVTWDTDDTEVVYGGEDDLWGNDNLTPRTVKEADFGFRLVTQAVDPEPQGAINRVSLQVYYRRRDAAIYVWTGSLDIAVNLVDAQLITGSYVDGDAAGWLVLDIPGASWAPSIGNGMQIRSAPAGGGDLLATVASGDQPIRLPGWPDLQANRSQYRFLATNFYGMADYQAIYGVSGASPAFTYDGSRLLWVRTPVDPQQDLPRHIARHGASLVLGYYQGAYILSPPGDPLNFRGEDGAASIEIGQHLTNLMPAMGDALLVVGETKTLALHGTDADSYDQQTVSDNRGGIEYTGADVGRLLVADAVGIASSDATQAFGDLSRTYLSMKVQAWLKPRLQAVADGTVPLQQVIGAIAVRSKNQYRLYFRDGYYMTLTANDTPEFTKQRYFVAADDPDMPDQPFPISTVGIGIDDLGRERIFGSFDADANRGYVFELDHGTTFDGAAFPSYVVLNPLSFSESVMLKRFDRTFLLGQAEGFAKVRLSRSVNYSVPDGTKAFPFTLGDPLANAGVFPARGVADAPIEGYEVTLRFDSLSDVEGPHTLQAIGTDADPRGDSRGHVRG</sequence>
<organism evidence="2 3">
    <name type="scientific">Luteibacter yeojuensis</name>
    <dbReference type="NCBI Taxonomy" id="345309"/>
    <lineage>
        <taxon>Bacteria</taxon>
        <taxon>Pseudomonadati</taxon>
        <taxon>Pseudomonadota</taxon>
        <taxon>Gammaproteobacteria</taxon>
        <taxon>Lysobacterales</taxon>
        <taxon>Rhodanobacteraceae</taxon>
        <taxon>Luteibacter</taxon>
    </lineage>
</organism>
<evidence type="ECO:0000313" key="2">
    <source>
        <dbReference type="EMBL" id="NID14963.1"/>
    </source>
</evidence>
<feature type="compositionally biased region" description="Basic and acidic residues" evidence="1">
    <location>
        <begin position="989"/>
        <end position="1001"/>
    </location>
</feature>
<proteinExistence type="predicted"/>
<dbReference type="EMBL" id="JAAQTL010000001">
    <property type="protein sequence ID" value="NID14963.1"/>
    <property type="molecule type" value="Genomic_DNA"/>
</dbReference>
<dbReference type="RefSeq" id="WP_166698743.1">
    <property type="nucleotide sequence ID" value="NZ_JAAQTL010000001.1"/>
</dbReference>
<gene>
    <name evidence="2" type="ORF">HBF32_05710</name>
</gene>